<organism evidence="1 2">
    <name type="scientific">Phyllachora maydis</name>
    <dbReference type="NCBI Taxonomy" id="1825666"/>
    <lineage>
        <taxon>Eukaryota</taxon>
        <taxon>Fungi</taxon>
        <taxon>Dikarya</taxon>
        <taxon>Ascomycota</taxon>
        <taxon>Pezizomycotina</taxon>
        <taxon>Sordariomycetes</taxon>
        <taxon>Sordariomycetidae</taxon>
        <taxon>Phyllachorales</taxon>
        <taxon>Phyllachoraceae</taxon>
        <taxon>Phyllachora</taxon>
    </lineage>
</organism>
<name>A0AAD9I901_9PEZI</name>
<reference evidence="1" key="1">
    <citation type="journal article" date="2023" name="Mol. Plant Microbe Interact.">
        <title>Elucidating the Obligate Nature and Biological Capacity of an Invasive Fungal Corn Pathogen.</title>
        <authorList>
            <person name="MacCready J.S."/>
            <person name="Roggenkamp E.M."/>
            <person name="Gdanetz K."/>
            <person name="Chilvers M.I."/>
        </authorList>
    </citation>
    <scope>NUCLEOTIDE SEQUENCE</scope>
    <source>
        <strain evidence="1">PM02</strain>
    </source>
</reference>
<keyword evidence="2" id="KW-1185">Reference proteome</keyword>
<dbReference type="AlphaFoldDB" id="A0AAD9I901"/>
<comment type="caution">
    <text evidence="1">The sequence shown here is derived from an EMBL/GenBank/DDBJ whole genome shotgun (WGS) entry which is preliminary data.</text>
</comment>
<evidence type="ECO:0000313" key="1">
    <source>
        <dbReference type="EMBL" id="KAK2072547.1"/>
    </source>
</evidence>
<dbReference type="Proteomes" id="UP001217918">
    <property type="component" value="Unassembled WGS sequence"/>
</dbReference>
<protein>
    <submittedName>
        <fullName evidence="1">Uncharacterized protein</fullName>
    </submittedName>
</protein>
<accession>A0AAD9I901</accession>
<sequence length="79" mass="8854">MSGGLMSVAGLRDKGKDLKLGVQYRLVPDDIVEQPQPHGVQRYRGEVIRCQNLDVRNLFALFPQNFNQGLVLTPGVCMR</sequence>
<gene>
    <name evidence="1" type="ORF">P8C59_006895</name>
</gene>
<dbReference type="EMBL" id="JAQQPM010000006">
    <property type="protein sequence ID" value="KAK2072547.1"/>
    <property type="molecule type" value="Genomic_DNA"/>
</dbReference>
<evidence type="ECO:0000313" key="2">
    <source>
        <dbReference type="Proteomes" id="UP001217918"/>
    </source>
</evidence>
<proteinExistence type="predicted"/>